<organism evidence="1 2">
    <name type="scientific">Sinorhizobium medicae</name>
    <dbReference type="NCBI Taxonomy" id="110321"/>
    <lineage>
        <taxon>Bacteria</taxon>
        <taxon>Pseudomonadati</taxon>
        <taxon>Pseudomonadota</taxon>
        <taxon>Alphaproteobacteria</taxon>
        <taxon>Hyphomicrobiales</taxon>
        <taxon>Rhizobiaceae</taxon>
        <taxon>Sinorhizobium/Ensifer group</taxon>
        <taxon>Sinorhizobium</taxon>
    </lineage>
</organism>
<evidence type="ECO:0000313" key="1">
    <source>
        <dbReference type="EMBL" id="PLU07900.1"/>
    </source>
</evidence>
<reference evidence="1 2" key="1">
    <citation type="journal article" date="2018" name="FEMS Microbiol. Ecol.">
        <title>Co-invading symbiotic mutualists of Medicago polymorpha retain high ancestral diversity and contain diverse accessory genomes.</title>
        <authorList>
            <person name="Porter S.S."/>
            <person name="Faber-Hammond J.J."/>
            <person name="Friesen M.L."/>
        </authorList>
    </citation>
    <scope>NUCLEOTIDE SEQUENCE [LARGE SCALE GENOMIC DNA]</scope>
    <source>
        <strain evidence="1 2">Str16</strain>
    </source>
</reference>
<proteinExistence type="predicted"/>
<dbReference type="Proteomes" id="UP001190825">
    <property type="component" value="Unassembled WGS sequence"/>
</dbReference>
<protein>
    <submittedName>
        <fullName evidence="1">Uncharacterized protein</fullName>
    </submittedName>
</protein>
<dbReference type="EMBL" id="NBUC01000034">
    <property type="protein sequence ID" value="PLU07900.1"/>
    <property type="molecule type" value="Genomic_DNA"/>
</dbReference>
<sequence>MGRHMQTRSVIEIAGSGIHLPAELIIAGYWASQTGLVVFVLNGVTPPAVNAVLDPIVVTLPFSIPGVLYVDINDEKRVREAVLFAEEIYAATRAFRRIAARCRIAPDTIESVGMAFSKLDSRVLLERIARRRSLAEAHPASPIAIGDRLGWRVADATGGSRAQFANVR</sequence>
<gene>
    <name evidence="1" type="ORF">BMJ33_03400</name>
</gene>
<keyword evidence="2" id="KW-1185">Reference proteome</keyword>
<name>A0ABX4TRQ3_9HYPH</name>
<accession>A0ABX4TRQ3</accession>
<evidence type="ECO:0000313" key="2">
    <source>
        <dbReference type="Proteomes" id="UP001190825"/>
    </source>
</evidence>
<comment type="caution">
    <text evidence="1">The sequence shown here is derived from an EMBL/GenBank/DDBJ whole genome shotgun (WGS) entry which is preliminary data.</text>
</comment>